<dbReference type="Pfam" id="PF02909">
    <property type="entry name" value="TetR_C_1"/>
    <property type="match status" value="1"/>
</dbReference>
<dbReference type="AlphaFoldDB" id="A0A846W1S3"/>
<dbReference type="InterPro" id="IPR004111">
    <property type="entry name" value="Repressor_TetR_C"/>
</dbReference>
<dbReference type="GO" id="GO:0045892">
    <property type="term" value="P:negative regulation of DNA-templated transcription"/>
    <property type="evidence" value="ECO:0007669"/>
    <property type="project" value="InterPro"/>
</dbReference>
<protein>
    <submittedName>
        <fullName evidence="6">TetR family transcriptional regulator</fullName>
    </submittedName>
</protein>
<proteinExistence type="predicted"/>
<dbReference type="InterPro" id="IPR009057">
    <property type="entry name" value="Homeodomain-like_sf"/>
</dbReference>
<dbReference type="GO" id="GO:0003700">
    <property type="term" value="F:DNA-binding transcription factor activity"/>
    <property type="evidence" value="ECO:0007669"/>
    <property type="project" value="TreeGrafter"/>
</dbReference>
<feature type="DNA-binding region" description="H-T-H motif" evidence="4">
    <location>
        <begin position="45"/>
        <end position="64"/>
    </location>
</feature>
<evidence type="ECO:0000259" key="5">
    <source>
        <dbReference type="PROSITE" id="PS50977"/>
    </source>
</evidence>
<dbReference type="RefSeq" id="WP_157104910.1">
    <property type="nucleotide sequence ID" value="NZ_JAAXOM010000001.1"/>
</dbReference>
<dbReference type="Gene3D" id="1.10.357.10">
    <property type="entry name" value="Tetracycline Repressor, domain 2"/>
    <property type="match status" value="1"/>
</dbReference>
<dbReference type="PANTHER" id="PTHR30055">
    <property type="entry name" value="HTH-TYPE TRANSCRIPTIONAL REGULATOR RUTR"/>
    <property type="match status" value="1"/>
</dbReference>
<reference evidence="6 7" key="1">
    <citation type="submission" date="2020-04" db="EMBL/GenBank/DDBJ databases">
        <title>MicrobeNet Type strains.</title>
        <authorList>
            <person name="Nicholson A.C."/>
        </authorList>
    </citation>
    <scope>NUCLEOTIDE SEQUENCE [LARGE SCALE GENOMIC DNA]</scope>
    <source>
        <strain evidence="6 7">DSM 44960</strain>
    </source>
</reference>
<accession>A0A846W1S3</accession>
<dbReference type="PANTHER" id="PTHR30055:SF151">
    <property type="entry name" value="TRANSCRIPTIONAL REGULATORY PROTEIN"/>
    <property type="match status" value="1"/>
</dbReference>
<dbReference type="GO" id="GO:0000976">
    <property type="term" value="F:transcription cis-regulatory region binding"/>
    <property type="evidence" value="ECO:0007669"/>
    <property type="project" value="TreeGrafter"/>
</dbReference>
<dbReference type="InterPro" id="IPR036271">
    <property type="entry name" value="Tet_transcr_reg_TetR-rel_C_sf"/>
</dbReference>
<evidence type="ECO:0000256" key="4">
    <source>
        <dbReference type="PROSITE-ProRule" id="PRU00335"/>
    </source>
</evidence>
<evidence type="ECO:0000256" key="2">
    <source>
        <dbReference type="ARBA" id="ARBA00023125"/>
    </source>
</evidence>
<dbReference type="Pfam" id="PF00440">
    <property type="entry name" value="TetR_N"/>
    <property type="match status" value="1"/>
</dbReference>
<evidence type="ECO:0000313" key="6">
    <source>
        <dbReference type="EMBL" id="NKX86975.1"/>
    </source>
</evidence>
<dbReference type="SUPFAM" id="SSF46689">
    <property type="entry name" value="Homeodomain-like"/>
    <property type="match status" value="1"/>
</dbReference>
<dbReference type="PROSITE" id="PS50977">
    <property type="entry name" value="HTH_TETR_2"/>
    <property type="match status" value="1"/>
</dbReference>
<comment type="caution">
    <text evidence="6">The sequence shown here is derived from an EMBL/GenBank/DDBJ whole genome shotgun (WGS) entry which is preliminary data.</text>
</comment>
<dbReference type="Gene3D" id="1.10.10.60">
    <property type="entry name" value="Homeodomain-like"/>
    <property type="match status" value="1"/>
</dbReference>
<dbReference type="InterPro" id="IPR050109">
    <property type="entry name" value="HTH-type_TetR-like_transc_reg"/>
</dbReference>
<dbReference type="SUPFAM" id="SSF48498">
    <property type="entry name" value="Tetracyclin repressor-like, C-terminal domain"/>
    <property type="match status" value="1"/>
</dbReference>
<evidence type="ECO:0000256" key="3">
    <source>
        <dbReference type="ARBA" id="ARBA00023163"/>
    </source>
</evidence>
<keyword evidence="1" id="KW-0805">Transcription regulation</keyword>
<dbReference type="InterPro" id="IPR001647">
    <property type="entry name" value="HTH_TetR"/>
</dbReference>
<dbReference type="EMBL" id="JAAXOM010000001">
    <property type="protein sequence ID" value="NKX86975.1"/>
    <property type="molecule type" value="Genomic_DNA"/>
</dbReference>
<evidence type="ECO:0000256" key="1">
    <source>
        <dbReference type="ARBA" id="ARBA00023015"/>
    </source>
</evidence>
<sequence length="244" mass="27396">MDSGAELRDNSPRDGGNRRAPRLDRVLILESAIALIDEEGLGHLTMRRLGSWLGVEAMALYRYVSGRDDLLAGVVDHLVDQLYEQNLMEPDGAGGSWQGYLQRLAHGVRRVAIEHPEVFPLMASSPPQAPWLCPPLRSLNWMESFLDTMLRFGFDDRQAVQAYRSFATFLLGHLLLEVATKGVELSPITTTEPGQHESSDLADYPNVHRLQSHLAADRAADEFEESLEALLDRLEAMRRTRPRP</sequence>
<name>A0A846W1S3_9NOCA</name>
<keyword evidence="7" id="KW-1185">Reference proteome</keyword>
<feature type="domain" description="HTH tetR-type" evidence="5">
    <location>
        <begin position="22"/>
        <end position="82"/>
    </location>
</feature>
<gene>
    <name evidence="6" type="ORF">HGA10_06570</name>
</gene>
<dbReference type="Proteomes" id="UP000572007">
    <property type="component" value="Unassembled WGS sequence"/>
</dbReference>
<evidence type="ECO:0000313" key="7">
    <source>
        <dbReference type="Proteomes" id="UP000572007"/>
    </source>
</evidence>
<organism evidence="6 7">
    <name type="scientific">Nocardia coubleae</name>
    <dbReference type="NCBI Taxonomy" id="356147"/>
    <lineage>
        <taxon>Bacteria</taxon>
        <taxon>Bacillati</taxon>
        <taxon>Actinomycetota</taxon>
        <taxon>Actinomycetes</taxon>
        <taxon>Mycobacteriales</taxon>
        <taxon>Nocardiaceae</taxon>
        <taxon>Nocardia</taxon>
    </lineage>
</organism>
<keyword evidence="3" id="KW-0804">Transcription</keyword>
<keyword evidence="2 4" id="KW-0238">DNA-binding</keyword>